<dbReference type="AlphaFoldDB" id="A0AA43TRH2"/>
<gene>
    <name evidence="5" type="ORF">OHK93_000083</name>
</gene>
<dbReference type="InterPro" id="IPR001077">
    <property type="entry name" value="COMT_C"/>
</dbReference>
<keyword evidence="3" id="KW-0949">S-adenosyl-L-methionine</keyword>
<dbReference type="GO" id="GO:0008171">
    <property type="term" value="F:O-methyltransferase activity"/>
    <property type="evidence" value="ECO:0007669"/>
    <property type="project" value="InterPro"/>
</dbReference>
<dbReference type="InterPro" id="IPR036388">
    <property type="entry name" value="WH-like_DNA-bd_sf"/>
</dbReference>
<dbReference type="Pfam" id="PF00891">
    <property type="entry name" value="Methyltransf_2"/>
    <property type="match status" value="1"/>
</dbReference>
<keyword evidence="6" id="KW-1185">Reference proteome</keyword>
<dbReference type="PROSITE" id="PS51683">
    <property type="entry name" value="SAM_OMT_II"/>
    <property type="match status" value="1"/>
</dbReference>
<evidence type="ECO:0000256" key="3">
    <source>
        <dbReference type="ARBA" id="ARBA00022691"/>
    </source>
</evidence>
<dbReference type="SUPFAM" id="SSF53335">
    <property type="entry name" value="S-adenosyl-L-methionine-dependent methyltransferases"/>
    <property type="match status" value="1"/>
</dbReference>
<organism evidence="5 6">
    <name type="scientific">Ramalina farinacea</name>
    <dbReference type="NCBI Taxonomy" id="258253"/>
    <lineage>
        <taxon>Eukaryota</taxon>
        <taxon>Fungi</taxon>
        <taxon>Dikarya</taxon>
        <taxon>Ascomycota</taxon>
        <taxon>Pezizomycotina</taxon>
        <taxon>Lecanoromycetes</taxon>
        <taxon>OSLEUM clade</taxon>
        <taxon>Lecanoromycetidae</taxon>
        <taxon>Lecanorales</taxon>
        <taxon>Lecanorineae</taxon>
        <taxon>Ramalinaceae</taxon>
        <taxon>Ramalina</taxon>
    </lineage>
</organism>
<reference evidence="5" key="1">
    <citation type="journal article" date="2023" name="Genome Biol. Evol.">
        <title>First Whole Genome Sequence and Flow Cytometry Genome Size Data for the Lichen-Forming Fungus Ramalina farinacea (Ascomycota).</title>
        <authorList>
            <person name="Llewellyn T."/>
            <person name="Mian S."/>
            <person name="Hill R."/>
            <person name="Leitch I.J."/>
            <person name="Gaya E."/>
        </authorList>
    </citation>
    <scope>NUCLEOTIDE SEQUENCE</scope>
    <source>
        <strain evidence="5">LIQ254RAFAR</strain>
    </source>
</reference>
<comment type="caution">
    <text evidence="5">The sequence shown here is derived from an EMBL/GenBank/DDBJ whole genome shotgun (WGS) entry which is preliminary data.</text>
</comment>
<feature type="domain" description="O-methyltransferase C-terminal" evidence="4">
    <location>
        <begin position="105"/>
        <end position="279"/>
    </location>
</feature>
<name>A0AA43TRH2_9LECA</name>
<keyword evidence="2" id="KW-0808">Transferase</keyword>
<evidence type="ECO:0000313" key="6">
    <source>
        <dbReference type="Proteomes" id="UP001161017"/>
    </source>
</evidence>
<dbReference type="PANTHER" id="PTHR43712">
    <property type="entry name" value="PUTATIVE (AFU_ORTHOLOGUE AFUA_4G14580)-RELATED"/>
    <property type="match status" value="1"/>
</dbReference>
<accession>A0AA43TRH2</accession>
<sequence length="284" mass="31981">MFSSSWRHLHIRQYNGTSLQAIYRFDIAAKVPIHGEISYVELANLCGIYEPDLRRILRFAMSFYHAFTESRKGYVSHTSVSRAIVEKAGVKDALGVMFDECWQSYAHGYSLAHNTSQNFYEYLGSHPERSKRFAGAMQAFGEGPDISPDFLVDNFPWHVLGSGTVVDLGGSNGSVSMAVSKAYPALRFVVQDRPPVIEAALKGTLPADLVGKIEFMPHDFFTEQHVAADLYLIRYIFHNWPDAYAMKILRQLIPVMKPGARILVHDHLLPEPNTATSTTEREAR</sequence>
<dbReference type="InterPro" id="IPR029063">
    <property type="entry name" value="SAM-dependent_MTases_sf"/>
</dbReference>
<keyword evidence="1" id="KW-0489">Methyltransferase</keyword>
<dbReference type="GO" id="GO:0032259">
    <property type="term" value="P:methylation"/>
    <property type="evidence" value="ECO:0007669"/>
    <property type="project" value="UniProtKB-KW"/>
</dbReference>
<evidence type="ECO:0000256" key="1">
    <source>
        <dbReference type="ARBA" id="ARBA00022603"/>
    </source>
</evidence>
<protein>
    <recommendedName>
        <fullName evidence="4">O-methyltransferase C-terminal domain-containing protein</fullName>
    </recommendedName>
</protein>
<dbReference type="InterPro" id="IPR016461">
    <property type="entry name" value="COMT-like"/>
</dbReference>
<dbReference type="Gene3D" id="3.40.50.150">
    <property type="entry name" value="Vaccinia Virus protein VP39"/>
    <property type="match status" value="1"/>
</dbReference>
<evidence type="ECO:0000313" key="5">
    <source>
        <dbReference type="EMBL" id="MDI1484949.1"/>
    </source>
</evidence>
<evidence type="ECO:0000256" key="2">
    <source>
        <dbReference type="ARBA" id="ARBA00022679"/>
    </source>
</evidence>
<dbReference type="EMBL" id="JAPUFD010000001">
    <property type="protein sequence ID" value="MDI1484949.1"/>
    <property type="molecule type" value="Genomic_DNA"/>
</dbReference>
<evidence type="ECO:0000259" key="4">
    <source>
        <dbReference type="Pfam" id="PF00891"/>
    </source>
</evidence>
<dbReference type="PANTHER" id="PTHR43712:SF12">
    <property type="entry name" value="STERIGMATOCYSTIN 8-O-METHYLTRANSFERASE"/>
    <property type="match status" value="1"/>
</dbReference>
<proteinExistence type="predicted"/>
<dbReference type="Proteomes" id="UP001161017">
    <property type="component" value="Unassembled WGS sequence"/>
</dbReference>
<dbReference type="Gene3D" id="1.10.10.10">
    <property type="entry name" value="Winged helix-like DNA-binding domain superfamily/Winged helix DNA-binding domain"/>
    <property type="match status" value="1"/>
</dbReference>